<feature type="compositionally biased region" description="Polar residues" evidence="1">
    <location>
        <begin position="1"/>
        <end position="10"/>
    </location>
</feature>
<protein>
    <submittedName>
        <fullName evidence="2">Uncharacterized protein</fullName>
    </submittedName>
</protein>
<gene>
    <name evidence="2" type="ORF">VE01_09931</name>
</gene>
<feature type="compositionally biased region" description="Basic and acidic residues" evidence="1">
    <location>
        <begin position="57"/>
        <end position="68"/>
    </location>
</feature>
<name>A0A1B8G811_9PEZI</name>
<dbReference type="Proteomes" id="UP000091956">
    <property type="component" value="Unassembled WGS sequence"/>
</dbReference>
<dbReference type="GeneID" id="28843317"/>
<feature type="compositionally biased region" description="Basic and acidic residues" evidence="1">
    <location>
        <begin position="101"/>
        <end position="112"/>
    </location>
</feature>
<dbReference type="OrthoDB" id="3433691at2759"/>
<dbReference type="AlphaFoldDB" id="A0A1B8G811"/>
<organism evidence="2 3">
    <name type="scientific">Pseudogymnoascus verrucosus</name>
    <dbReference type="NCBI Taxonomy" id="342668"/>
    <lineage>
        <taxon>Eukaryota</taxon>
        <taxon>Fungi</taxon>
        <taxon>Dikarya</taxon>
        <taxon>Ascomycota</taxon>
        <taxon>Pezizomycotina</taxon>
        <taxon>Leotiomycetes</taxon>
        <taxon>Thelebolales</taxon>
        <taxon>Thelebolaceae</taxon>
        <taxon>Pseudogymnoascus</taxon>
    </lineage>
</organism>
<keyword evidence="3" id="KW-1185">Reference proteome</keyword>
<evidence type="ECO:0000313" key="2">
    <source>
        <dbReference type="EMBL" id="OBT91965.1"/>
    </source>
</evidence>
<feature type="region of interest" description="Disordered" evidence="1">
    <location>
        <begin position="1"/>
        <end position="22"/>
    </location>
</feature>
<sequence>MAQPAQSESEIPTAEPPNSRPKDVLRLVCGWNEKTNTYLYRDEVVNPPPIYGNGPQKAEKAEKSERVSKRPKKATAKVRLSRGEDVKVSSADAKPRNVSARGREKMEKLRKERAVRRGKKATPHQQPSPASTPASEAGHRSRRKRAPSQSVNSESSDSDDDSSDEVPPDKRLYAVPDHLQGTVRPVPRPENSGEMPWTDMEITTVPLPEDPAVKIGGFDNIMVTLVSPENGKPHNEPAKVLDCRLHPDGTYFLLVSWWFERRALSKNLVGFKRYLDRRWPADAPFKFVLGCHFDVITNDAITEKMEDDERFCNSMVYGGVTHNCELFSDVPDEMERRECLKKGAKGDARLVEERKQKSLFRMLLRPEMSGK</sequence>
<evidence type="ECO:0000256" key="1">
    <source>
        <dbReference type="SAM" id="MobiDB-lite"/>
    </source>
</evidence>
<feature type="compositionally biased region" description="Basic residues" evidence="1">
    <location>
        <begin position="113"/>
        <end position="122"/>
    </location>
</feature>
<evidence type="ECO:0000313" key="3">
    <source>
        <dbReference type="Proteomes" id="UP000091956"/>
    </source>
</evidence>
<reference evidence="2 3" key="1">
    <citation type="submission" date="2016-03" db="EMBL/GenBank/DDBJ databases">
        <title>Comparative genomics of Pseudogymnoascus destructans, the fungus causing white-nose syndrome of bats.</title>
        <authorList>
            <person name="Palmer J.M."/>
            <person name="Drees K.P."/>
            <person name="Foster J.T."/>
            <person name="Lindner D.L."/>
        </authorList>
    </citation>
    <scope>NUCLEOTIDE SEQUENCE [LARGE SCALE GENOMIC DNA]</scope>
    <source>
        <strain evidence="2 3">UAMH 10579</strain>
    </source>
</reference>
<feature type="compositionally biased region" description="Acidic residues" evidence="1">
    <location>
        <begin position="156"/>
        <end position="166"/>
    </location>
</feature>
<dbReference type="STRING" id="342668.A0A1B8G811"/>
<dbReference type="RefSeq" id="XP_018125698.1">
    <property type="nucleotide sequence ID" value="XM_018279338.2"/>
</dbReference>
<accession>A0A1B8G811</accession>
<feature type="compositionally biased region" description="Basic residues" evidence="1">
    <location>
        <begin position="69"/>
        <end position="80"/>
    </location>
</feature>
<feature type="region of interest" description="Disordered" evidence="1">
    <location>
        <begin position="43"/>
        <end position="197"/>
    </location>
</feature>
<proteinExistence type="predicted"/>
<feature type="compositionally biased region" description="Polar residues" evidence="1">
    <location>
        <begin position="123"/>
        <end position="134"/>
    </location>
</feature>
<reference evidence="3" key="2">
    <citation type="journal article" date="2018" name="Nat. Commun.">
        <title>Extreme sensitivity to ultraviolet light in the fungal pathogen causing white-nose syndrome of bats.</title>
        <authorList>
            <person name="Palmer J.M."/>
            <person name="Drees K.P."/>
            <person name="Foster J.T."/>
            <person name="Lindner D.L."/>
        </authorList>
    </citation>
    <scope>NUCLEOTIDE SEQUENCE [LARGE SCALE GENOMIC DNA]</scope>
    <source>
        <strain evidence="3">UAMH 10579</strain>
    </source>
</reference>
<dbReference type="EMBL" id="KV460276">
    <property type="protein sequence ID" value="OBT91965.1"/>
    <property type="molecule type" value="Genomic_DNA"/>
</dbReference>